<evidence type="ECO:0000313" key="1">
    <source>
        <dbReference type="EMBL" id="KAA6344009.1"/>
    </source>
</evidence>
<proteinExistence type="predicted"/>
<reference evidence="1" key="1">
    <citation type="submission" date="2019-03" db="EMBL/GenBank/DDBJ databases">
        <title>Single cell metagenomics reveals metabolic interactions within the superorganism composed of flagellate Streblomastix strix and complex community of Bacteroidetes bacteria on its surface.</title>
        <authorList>
            <person name="Treitli S.C."/>
            <person name="Kolisko M."/>
            <person name="Husnik F."/>
            <person name="Keeling P."/>
            <person name="Hampl V."/>
        </authorList>
    </citation>
    <scope>NUCLEOTIDE SEQUENCE</scope>
    <source>
        <strain evidence="1">STM</strain>
    </source>
</reference>
<organism evidence="1">
    <name type="scientific">termite gut metagenome</name>
    <dbReference type="NCBI Taxonomy" id="433724"/>
    <lineage>
        <taxon>unclassified sequences</taxon>
        <taxon>metagenomes</taxon>
        <taxon>organismal metagenomes</taxon>
    </lineage>
</organism>
<name>A0A5J4SCX0_9ZZZZ</name>
<dbReference type="EMBL" id="SNRY01000240">
    <property type="protein sequence ID" value="KAA6344009.1"/>
    <property type="molecule type" value="Genomic_DNA"/>
</dbReference>
<accession>A0A5J4SCX0</accession>
<sequence length="421" mass="48217">MMDSFSNNSPRSFTSLINLQKEIAAAKNRDLVEQICLQEAFINLMMIGEIESFVQLMRMDMKNADMLKHNIKKECNILLKHAGRLQSLASVVDRRLTMRCCSAILPGCEKRFVDDAGSAVIGLQNRFHLLLKNPLELFFICLKQVAENAGYKHPEVYARVYLVGALTNLSLELSEFYIHTLKNNFGIILLHDTQNERTIIASVNRMIAAFWKRALTEKEIREVKCHENSMTNLITGERVIDLLENTELEIYHFYCEYFLAVLQCDIRHKGHISSFTMRRSLLSKLSNKKGVCSLLSELQAVAQCKEDEDMYDFSLRLSNYHAPVMDEFRGLMLRGICRLTPVEENRIEIERLIREAGENDGTLPLGTLRNMYSTLGSRQALLEYIAQMGEGGKGTITFLERLDEKDLDKSFIGKTPCFMDL</sequence>
<protein>
    <submittedName>
        <fullName evidence="1">Uncharacterized protein</fullName>
    </submittedName>
</protein>
<dbReference type="AlphaFoldDB" id="A0A5J4SCX0"/>
<gene>
    <name evidence="1" type="ORF">EZS27_008339</name>
</gene>
<comment type="caution">
    <text evidence="1">The sequence shown here is derived from an EMBL/GenBank/DDBJ whole genome shotgun (WGS) entry which is preliminary data.</text>
</comment>